<evidence type="ECO:0000313" key="1">
    <source>
        <dbReference type="EMBL" id="MFC7291134.1"/>
    </source>
</evidence>
<gene>
    <name evidence="1" type="ORF">ACFQS8_05865</name>
</gene>
<proteinExistence type="predicted"/>
<accession>A0ABW2IJ41</accession>
<organism evidence="1 2">
    <name type="scientific">Hirschia litorea</name>
    <dbReference type="NCBI Taxonomy" id="1199156"/>
    <lineage>
        <taxon>Bacteria</taxon>
        <taxon>Pseudomonadati</taxon>
        <taxon>Pseudomonadota</taxon>
        <taxon>Alphaproteobacteria</taxon>
        <taxon>Hyphomonadales</taxon>
        <taxon>Hyphomonadaceae</taxon>
        <taxon>Hirschia</taxon>
    </lineage>
</organism>
<sequence length="85" mass="9502">MANRISKRLVTFHRPFSLPSLDRTWPAGDYTIETEEEQQDKTSDKAYLHIATIMVVRPAAGLRGTTQFIEIDPTELEAALALDAA</sequence>
<dbReference type="Proteomes" id="UP001596492">
    <property type="component" value="Unassembled WGS sequence"/>
</dbReference>
<evidence type="ECO:0000313" key="2">
    <source>
        <dbReference type="Proteomes" id="UP001596492"/>
    </source>
</evidence>
<dbReference type="EMBL" id="JBHTBR010000002">
    <property type="protein sequence ID" value="MFC7291134.1"/>
    <property type="molecule type" value="Genomic_DNA"/>
</dbReference>
<reference evidence="2" key="1">
    <citation type="journal article" date="2019" name="Int. J. Syst. Evol. Microbiol.">
        <title>The Global Catalogue of Microorganisms (GCM) 10K type strain sequencing project: providing services to taxonomists for standard genome sequencing and annotation.</title>
        <authorList>
            <consortium name="The Broad Institute Genomics Platform"/>
            <consortium name="The Broad Institute Genome Sequencing Center for Infectious Disease"/>
            <person name="Wu L."/>
            <person name="Ma J."/>
        </authorList>
    </citation>
    <scope>NUCLEOTIDE SEQUENCE [LARGE SCALE GENOMIC DNA]</scope>
    <source>
        <strain evidence="2">CCUG 51308</strain>
    </source>
</reference>
<name>A0ABW2IJ41_9PROT</name>
<keyword evidence="2" id="KW-1185">Reference proteome</keyword>
<dbReference type="RefSeq" id="WP_382166328.1">
    <property type="nucleotide sequence ID" value="NZ_JBHTBR010000002.1"/>
</dbReference>
<comment type="caution">
    <text evidence="1">The sequence shown here is derived from an EMBL/GenBank/DDBJ whole genome shotgun (WGS) entry which is preliminary data.</text>
</comment>
<protein>
    <submittedName>
        <fullName evidence="1">Uncharacterized protein</fullName>
    </submittedName>
</protein>